<keyword evidence="1" id="KW-0472">Membrane</keyword>
<name>A0A316DQC4_9FLAO</name>
<dbReference type="PROSITE" id="PS50125">
    <property type="entry name" value="GUANYLATE_CYCLASE_2"/>
    <property type="match status" value="1"/>
</dbReference>
<evidence type="ECO:0000259" key="2">
    <source>
        <dbReference type="PROSITE" id="PS50125"/>
    </source>
</evidence>
<dbReference type="EMBL" id="JACWLN010000014">
    <property type="protein sequence ID" value="MBD1262859.1"/>
    <property type="molecule type" value="Genomic_DNA"/>
</dbReference>
<keyword evidence="1" id="KW-1133">Transmembrane helix</keyword>
<feature type="transmembrane region" description="Helical" evidence="1">
    <location>
        <begin position="125"/>
        <end position="141"/>
    </location>
</feature>
<evidence type="ECO:0000313" key="3">
    <source>
        <dbReference type="EMBL" id="MBD1262859.1"/>
    </source>
</evidence>
<sequence length="351" mass="40611">MNIRIKRRWIIIRNYMISWTLAFIFLAIIRGMGTIELGSINFKLREALIIAFTFGPFFGAISGLVQNLTEKRYNQRVSIYRLIGLRLVYAILFLFFLVFMAYIMVTQFFGEAKGFVAFAFEPGNIPIYFYILTVDSLMLLLRQINLMLGENNLWKLLQGKFYTPREEERIFMFLDLQSSTEHAENLGHIAYSRMIQDCFNDLGVVIENEAEIYQYVGDEVVLSWVLNKGLRHQNCLNAFFTFKNKLHMKKDYYQTNYNSLPFFKAGLHSGKITVTEVGKYKKEIAYHGDTINTTSRIQGQCNALNQDLLVSQQLKDQLDTTGFNFENMGSIPLKGKEKEVVVFGVTQAIPK</sequence>
<proteinExistence type="predicted"/>
<feature type="domain" description="Guanylate cyclase" evidence="2">
    <location>
        <begin position="170"/>
        <end position="298"/>
    </location>
</feature>
<protein>
    <submittedName>
        <fullName evidence="4">Adenylate cyclase</fullName>
    </submittedName>
    <submittedName>
        <fullName evidence="3">Adenylate/guanylate cyclase domain-containing protein</fullName>
    </submittedName>
</protein>
<evidence type="ECO:0000313" key="6">
    <source>
        <dbReference type="Proteomes" id="UP000651837"/>
    </source>
</evidence>
<keyword evidence="6" id="KW-1185">Reference proteome</keyword>
<dbReference type="InterPro" id="IPR029787">
    <property type="entry name" value="Nucleotide_cyclase"/>
</dbReference>
<reference evidence="4 5" key="1">
    <citation type="submission" date="2018-05" db="EMBL/GenBank/DDBJ databases">
        <title>Genomic Encyclopedia of Archaeal and Bacterial Type Strains, Phase II (KMG-II): from individual species to whole genera.</title>
        <authorList>
            <person name="Goeker M."/>
        </authorList>
    </citation>
    <scope>NUCLEOTIDE SEQUENCE [LARGE SCALE GENOMIC DNA]</scope>
    <source>
        <strain evidence="4 5">DSM 23514</strain>
    </source>
</reference>
<organism evidence="4 5">
    <name type="scientific">Maribacter polysiphoniae</name>
    <dbReference type="NCBI Taxonomy" id="429344"/>
    <lineage>
        <taxon>Bacteria</taxon>
        <taxon>Pseudomonadati</taxon>
        <taxon>Bacteroidota</taxon>
        <taxon>Flavobacteriia</taxon>
        <taxon>Flavobacteriales</taxon>
        <taxon>Flavobacteriaceae</taxon>
        <taxon>Maribacter</taxon>
    </lineage>
</organism>
<dbReference type="OrthoDB" id="9768499at2"/>
<feature type="transmembrane region" description="Helical" evidence="1">
    <location>
        <begin position="87"/>
        <end position="105"/>
    </location>
</feature>
<feature type="transmembrane region" description="Helical" evidence="1">
    <location>
        <begin position="47"/>
        <end position="66"/>
    </location>
</feature>
<dbReference type="InterPro" id="IPR001054">
    <property type="entry name" value="A/G_cyclase"/>
</dbReference>
<comment type="caution">
    <text evidence="4">The sequence shown here is derived from an EMBL/GenBank/DDBJ whole genome shotgun (WGS) entry which is preliminary data.</text>
</comment>
<dbReference type="EMBL" id="QGGQ01000014">
    <property type="protein sequence ID" value="PWK20175.1"/>
    <property type="molecule type" value="Genomic_DNA"/>
</dbReference>
<gene>
    <name evidence="3" type="ORF">HZY62_19840</name>
    <name evidence="4" type="ORF">LX92_04118</name>
</gene>
<dbReference type="Proteomes" id="UP000651837">
    <property type="component" value="Unassembled WGS sequence"/>
</dbReference>
<dbReference type="AlphaFoldDB" id="A0A316DQC4"/>
<evidence type="ECO:0000313" key="5">
    <source>
        <dbReference type="Proteomes" id="UP000245667"/>
    </source>
</evidence>
<evidence type="ECO:0000313" key="4">
    <source>
        <dbReference type="EMBL" id="PWK20175.1"/>
    </source>
</evidence>
<reference evidence="3 6" key="2">
    <citation type="submission" date="2020-07" db="EMBL/GenBank/DDBJ databases">
        <title>The draft genome sequence of Maribacter polysiphoniae KCTC 22021.</title>
        <authorList>
            <person name="Mu L."/>
        </authorList>
    </citation>
    <scope>NUCLEOTIDE SEQUENCE [LARGE SCALE GENOMIC DNA]</scope>
    <source>
        <strain evidence="3 6">KCTC 22021</strain>
    </source>
</reference>
<dbReference type="GO" id="GO:0004016">
    <property type="term" value="F:adenylate cyclase activity"/>
    <property type="evidence" value="ECO:0007669"/>
    <property type="project" value="UniProtKB-ARBA"/>
</dbReference>
<dbReference type="Pfam" id="PF00211">
    <property type="entry name" value="Guanylate_cyc"/>
    <property type="match status" value="1"/>
</dbReference>
<dbReference type="CDD" id="cd07302">
    <property type="entry name" value="CHD"/>
    <property type="match status" value="1"/>
</dbReference>
<dbReference type="GO" id="GO:0009190">
    <property type="term" value="P:cyclic nucleotide biosynthetic process"/>
    <property type="evidence" value="ECO:0007669"/>
    <property type="project" value="InterPro"/>
</dbReference>
<dbReference type="Gene3D" id="3.30.70.1230">
    <property type="entry name" value="Nucleotide cyclase"/>
    <property type="match status" value="1"/>
</dbReference>
<dbReference type="GO" id="GO:0035556">
    <property type="term" value="P:intracellular signal transduction"/>
    <property type="evidence" value="ECO:0007669"/>
    <property type="project" value="InterPro"/>
</dbReference>
<accession>A0A316DQC4</accession>
<dbReference type="RefSeq" id="WP_109654583.1">
    <property type="nucleotide sequence ID" value="NZ_JACWLN010000014.1"/>
</dbReference>
<feature type="transmembrane region" description="Helical" evidence="1">
    <location>
        <begin position="12"/>
        <end position="35"/>
    </location>
</feature>
<dbReference type="SUPFAM" id="SSF55073">
    <property type="entry name" value="Nucleotide cyclase"/>
    <property type="match status" value="1"/>
</dbReference>
<evidence type="ECO:0000256" key="1">
    <source>
        <dbReference type="SAM" id="Phobius"/>
    </source>
</evidence>
<dbReference type="Proteomes" id="UP000245667">
    <property type="component" value="Unassembled WGS sequence"/>
</dbReference>
<keyword evidence="1" id="KW-0812">Transmembrane</keyword>